<protein>
    <recommendedName>
        <fullName evidence="3">UPF0200 protein DPC56_05030</fullName>
    </recommendedName>
</protein>
<dbReference type="HAMAP" id="MF_01111">
    <property type="entry name" value="UPF0200"/>
    <property type="match status" value="1"/>
</dbReference>
<evidence type="ECO:0000313" key="4">
    <source>
        <dbReference type="EMBL" id="RAO79005.1"/>
    </source>
</evidence>
<dbReference type="Gene3D" id="3.40.50.300">
    <property type="entry name" value="P-loop containing nucleotide triphosphate hydrolases"/>
    <property type="match status" value="1"/>
</dbReference>
<dbReference type="PANTHER" id="PTHR41930">
    <property type="entry name" value="UPF0200 PROTEIN MJ1399"/>
    <property type="match status" value="1"/>
</dbReference>
<accession>A0A328PGQ8</accession>
<proteinExistence type="inferred from homology"/>
<dbReference type="InterPro" id="IPR022970">
    <property type="entry name" value="NTP_hydrolase-rel"/>
</dbReference>
<dbReference type="PANTHER" id="PTHR41930:SF1">
    <property type="entry name" value="DEPHOSPHO-COA KINASE"/>
    <property type="match status" value="1"/>
</dbReference>
<dbReference type="InterPro" id="IPR027417">
    <property type="entry name" value="P-loop_NTPase"/>
</dbReference>
<dbReference type="GO" id="GO:0005524">
    <property type="term" value="F:ATP binding"/>
    <property type="evidence" value="ECO:0007669"/>
    <property type="project" value="UniProtKB-UniRule"/>
</dbReference>
<evidence type="ECO:0000256" key="3">
    <source>
        <dbReference type="HAMAP-Rule" id="MF_01111"/>
    </source>
</evidence>
<evidence type="ECO:0000256" key="1">
    <source>
        <dbReference type="ARBA" id="ARBA00022741"/>
    </source>
</evidence>
<evidence type="ECO:0000313" key="5">
    <source>
        <dbReference type="Proteomes" id="UP000249782"/>
    </source>
</evidence>
<name>A0A328PGQ8_9EURY</name>
<keyword evidence="5" id="KW-1185">Reference proteome</keyword>
<comment type="caution">
    <text evidence="4">The sequence shown here is derived from an EMBL/GenBank/DDBJ whole genome shotgun (WGS) entry which is preliminary data.</text>
</comment>
<feature type="binding site" evidence="3">
    <location>
        <begin position="8"/>
        <end position="15"/>
    </location>
    <ligand>
        <name>ATP</name>
        <dbReference type="ChEBI" id="CHEBI:30616"/>
    </ligand>
</feature>
<evidence type="ECO:0000256" key="2">
    <source>
        <dbReference type="ARBA" id="ARBA00022840"/>
    </source>
</evidence>
<dbReference type="SUPFAM" id="SSF52540">
    <property type="entry name" value="P-loop containing nucleoside triphosphate hydrolases"/>
    <property type="match status" value="1"/>
</dbReference>
<dbReference type="Pfam" id="PF13207">
    <property type="entry name" value="AAA_17"/>
    <property type="match status" value="1"/>
</dbReference>
<organism evidence="4 5">
    <name type="scientific">Methanothermobacter tenebrarum</name>
    <dbReference type="NCBI Taxonomy" id="680118"/>
    <lineage>
        <taxon>Archaea</taxon>
        <taxon>Methanobacteriati</taxon>
        <taxon>Methanobacteriota</taxon>
        <taxon>Methanomada group</taxon>
        <taxon>Methanobacteria</taxon>
        <taxon>Methanobacteriales</taxon>
        <taxon>Methanobacteriaceae</taxon>
        <taxon>Methanothermobacter</taxon>
    </lineage>
</organism>
<dbReference type="RefSeq" id="WP_112093983.1">
    <property type="nucleotide sequence ID" value="NZ_QLOE01000005.1"/>
</dbReference>
<gene>
    <name evidence="4" type="ORF">DPC56_05030</name>
</gene>
<dbReference type="AlphaFoldDB" id="A0A328PGQ8"/>
<keyword evidence="1 3" id="KW-0547">Nucleotide-binding</keyword>
<dbReference type="OrthoDB" id="85381at2157"/>
<reference evidence="4 5" key="1">
    <citation type="submission" date="2018-06" db="EMBL/GenBank/DDBJ databases">
        <title>Draft genome sequence of hyperthermophilic methanogen Methanothermobacter tenebrarum sp. MCM-B 1447.</title>
        <authorList>
            <person name="Pore S.D."/>
            <person name="Dagar S."/>
            <person name="Dhakephalkar P.K."/>
        </authorList>
    </citation>
    <scope>NUCLEOTIDE SEQUENCE [LARGE SCALE GENOMIC DNA]</scope>
    <source>
        <strain evidence="4 5">MCM B 1447</strain>
    </source>
</reference>
<comment type="similarity">
    <text evidence="3">Belongs to the UPF0200 family.</text>
</comment>
<keyword evidence="2 3" id="KW-0067">ATP-binding</keyword>
<dbReference type="Proteomes" id="UP000249782">
    <property type="component" value="Unassembled WGS sequence"/>
</dbReference>
<sequence>MKIIGLAGMPGSGKGVVSSIAEEMGYHIIRMGDIIREEAKKRGEDPGKTAVRLRKEHGEYIIAEKCIPKIENIKNGKILIEGIRSPHEVEIFKKHYKGFKVISIFSTQRTRFKRLRKRGRKDDTKNYKKFVERDQRELGFGLGDVIATSDYIIINEGPLQKFKENTKKLLKKITRNC</sequence>
<dbReference type="EMBL" id="QLOE01000005">
    <property type="protein sequence ID" value="RAO79005.1"/>
    <property type="molecule type" value="Genomic_DNA"/>
</dbReference>